<dbReference type="AlphaFoldDB" id="A0A6U2JXE7"/>
<protein>
    <submittedName>
        <fullName evidence="2">Uncharacterized protein</fullName>
    </submittedName>
</protein>
<dbReference type="EMBL" id="HBEC01045595">
    <property type="protein sequence ID" value="CAD8311522.1"/>
    <property type="molecule type" value="Transcribed_RNA"/>
</dbReference>
<sequence length="171" mass="19046">MTAPAAPRHSNVHAAVLNTEPAGCVALASSTYTGFNSFTGTGFRPDAWMDIDLQHSAVLQSADACFERLTDSSLNCLLLANLTCPSTPQQHCHEWKRFPTHNHRHRPMPIHPAHNMARMQAVIRMFEHQGSDLLVEDRNKKHAACQGPRYDVTMGRMAELMQRLDPTDSSS</sequence>
<reference evidence="2" key="1">
    <citation type="submission" date="2021-01" db="EMBL/GenBank/DDBJ databases">
        <authorList>
            <person name="Corre E."/>
            <person name="Pelletier E."/>
            <person name="Niang G."/>
            <person name="Scheremetjew M."/>
            <person name="Finn R."/>
            <person name="Kale V."/>
            <person name="Holt S."/>
            <person name="Cochrane G."/>
            <person name="Meng A."/>
            <person name="Brown T."/>
            <person name="Cohen L."/>
        </authorList>
    </citation>
    <scope>NUCLEOTIDE SEQUENCE</scope>
    <source>
        <strain evidence="2">CCMP219</strain>
    </source>
</reference>
<organism evidence="2">
    <name type="scientific">Chlamydomonas euryale</name>
    <dbReference type="NCBI Taxonomy" id="1486919"/>
    <lineage>
        <taxon>Eukaryota</taxon>
        <taxon>Viridiplantae</taxon>
        <taxon>Chlorophyta</taxon>
        <taxon>core chlorophytes</taxon>
        <taxon>Chlorophyceae</taxon>
        <taxon>CS clade</taxon>
        <taxon>Chlamydomonadales</taxon>
        <taxon>Chlamydomonadaceae</taxon>
        <taxon>Chlamydomonas</taxon>
    </lineage>
</organism>
<proteinExistence type="predicted"/>
<accession>A0A6U2JXE7</accession>
<name>A0A6U2JXE7_9CHLO</name>
<evidence type="ECO:0000313" key="2">
    <source>
        <dbReference type="EMBL" id="CAD8311522.1"/>
    </source>
</evidence>
<dbReference type="EMBL" id="HBEC01045594">
    <property type="protein sequence ID" value="CAD8311518.1"/>
    <property type="molecule type" value="Transcribed_RNA"/>
</dbReference>
<gene>
    <name evidence="1" type="ORF">CEUR00632_LOCUS21266</name>
    <name evidence="2" type="ORF">CEUR00632_LOCUS21267</name>
</gene>
<evidence type="ECO:0000313" key="1">
    <source>
        <dbReference type="EMBL" id="CAD8311518.1"/>
    </source>
</evidence>